<evidence type="ECO:0000256" key="1">
    <source>
        <dbReference type="ARBA" id="ARBA00004651"/>
    </source>
</evidence>
<dbReference type="eggNOG" id="COG3274">
    <property type="taxonomic scope" value="Bacteria"/>
</dbReference>
<proteinExistence type="inferred from homology"/>
<reference evidence="9 10" key="1">
    <citation type="submission" date="2014-03" db="EMBL/GenBank/DDBJ databases">
        <title>Genomics of Bifidobacteria.</title>
        <authorList>
            <person name="Ventura M."/>
            <person name="Milani C."/>
            <person name="Lugli G.A."/>
        </authorList>
    </citation>
    <scope>NUCLEOTIDE SEQUENCE [LARGE SCALE GENOMIC DNA]</scope>
    <source>
        <strain evidence="9 10">DSM 22767</strain>
    </source>
</reference>
<dbReference type="GO" id="GO:0016413">
    <property type="term" value="F:O-acetyltransferase activity"/>
    <property type="evidence" value="ECO:0007669"/>
    <property type="project" value="TreeGrafter"/>
</dbReference>
<feature type="transmembrane region" description="Helical" evidence="7">
    <location>
        <begin position="297"/>
        <end position="320"/>
    </location>
</feature>
<dbReference type="AlphaFoldDB" id="A0A086ZHN9"/>
<dbReference type="PANTHER" id="PTHR40074">
    <property type="entry name" value="O-ACETYLTRANSFERASE WECH"/>
    <property type="match status" value="1"/>
</dbReference>
<keyword evidence="4 7" id="KW-0812">Transmembrane</keyword>
<dbReference type="Proteomes" id="UP000029096">
    <property type="component" value="Unassembled WGS sequence"/>
</dbReference>
<dbReference type="RefSeq" id="WP_081930347.1">
    <property type="nucleotide sequence ID" value="NZ_JDUS01000007.1"/>
</dbReference>
<evidence type="ECO:0000256" key="6">
    <source>
        <dbReference type="ARBA" id="ARBA00023136"/>
    </source>
</evidence>
<evidence type="ECO:0000256" key="5">
    <source>
        <dbReference type="ARBA" id="ARBA00022989"/>
    </source>
</evidence>
<keyword evidence="10" id="KW-1185">Reference proteome</keyword>
<comment type="similarity">
    <text evidence="2">Belongs to the acyltransferase 3 family.</text>
</comment>
<dbReference type="GO" id="GO:0009246">
    <property type="term" value="P:enterobacterial common antigen biosynthetic process"/>
    <property type="evidence" value="ECO:0007669"/>
    <property type="project" value="TreeGrafter"/>
</dbReference>
<feature type="transmembrane region" description="Helical" evidence="7">
    <location>
        <begin position="194"/>
        <end position="215"/>
    </location>
</feature>
<keyword evidence="5 7" id="KW-1133">Transmembrane helix</keyword>
<dbReference type="EMBL" id="JGYP01000002">
    <property type="protein sequence ID" value="KFI46039.1"/>
    <property type="molecule type" value="Genomic_DNA"/>
</dbReference>
<feature type="transmembrane region" description="Helical" evidence="7">
    <location>
        <begin position="267"/>
        <end position="285"/>
    </location>
</feature>
<evidence type="ECO:0000313" key="10">
    <source>
        <dbReference type="Proteomes" id="UP000029096"/>
    </source>
</evidence>
<dbReference type="STRING" id="1437606.BBOH_0846"/>
<sequence length="370" mass="40782">MHSRRRVLGYDCMKAFAMLMVILLHSPGYTLDFPRNTVVGDLVIALTRVCVPLFFLVNGALLLTEPLDWHKDVRRMARTVVFMEIWRVIYAVGFGIFGDSRFGVWDLTLFLLGNNVLGRNPVGHFWFLNALVAVYVMLPVTKYVFSAADRKVSDWFGILLVTFTMILPSAKLVLSMFSTWTGRDIQGLIDPLEGFGVFGGCANALAYAFVGGLVARGVAGLGKADRAWRLGVKWKVCMSAGIILCWAATYGIAVYQARVPVSVDYNLMLPVAALAVLLFVLFLPLRLPSGAARAVTVLGSNTFGVYMLHIPVLCMVWLVAKHGVRLPVSTPSWAALVVDFLLVVAVFLLCAAITRLCARIPVLGRIFTFR</sequence>
<feature type="transmembrane region" description="Helical" evidence="7">
    <location>
        <begin position="85"/>
        <end position="105"/>
    </location>
</feature>
<evidence type="ECO:0000256" key="2">
    <source>
        <dbReference type="ARBA" id="ARBA00007400"/>
    </source>
</evidence>
<feature type="transmembrane region" description="Helical" evidence="7">
    <location>
        <begin position="236"/>
        <end position="255"/>
    </location>
</feature>
<dbReference type="InterPro" id="IPR002656">
    <property type="entry name" value="Acyl_transf_3_dom"/>
</dbReference>
<protein>
    <submittedName>
        <fullName evidence="9">Acyltransferase</fullName>
    </submittedName>
</protein>
<evidence type="ECO:0000256" key="3">
    <source>
        <dbReference type="ARBA" id="ARBA00022475"/>
    </source>
</evidence>
<keyword evidence="9" id="KW-0808">Transferase</keyword>
<accession>A0A086ZHN9</accession>
<gene>
    <name evidence="9" type="ORF">BBOH_0846</name>
</gene>
<keyword evidence="3" id="KW-1003">Cell membrane</keyword>
<feature type="transmembrane region" description="Helical" evidence="7">
    <location>
        <begin position="332"/>
        <end position="358"/>
    </location>
</feature>
<dbReference type="OrthoDB" id="3239274at2"/>
<evidence type="ECO:0000256" key="7">
    <source>
        <dbReference type="SAM" id="Phobius"/>
    </source>
</evidence>
<evidence type="ECO:0000259" key="8">
    <source>
        <dbReference type="Pfam" id="PF01757"/>
    </source>
</evidence>
<feature type="transmembrane region" description="Helical" evidence="7">
    <location>
        <begin position="42"/>
        <end position="64"/>
    </location>
</feature>
<name>A0A086ZHN9_9BIFI</name>
<dbReference type="Pfam" id="PF01757">
    <property type="entry name" value="Acyl_transf_3"/>
    <property type="match status" value="1"/>
</dbReference>
<feature type="transmembrane region" description="Helical" evidence="7">
    <location>
        <begin position="125"/>
        <end position="145"/>
    </location>
</feature>
<evidence type="ECO:0000313" key="9">
    <source>
        <dbReference type="EMBL" id="KFI46039.1"/>
    </source>
</evidence>
<dbReference type="PANTHER" id="PTHR40074:SF2">
    <property type="entry name" value="O-ACETYLTRANSFERASE WECH"/>
    <property type="match status" value="1"/>
</dbReference>
<evidence type="ECO:0000256" key="4">
    <source>
        <dbReference type="ARBA" id="ARBA00022692"/>
    </source>
</evidence>
<organism evidence="9 10">
    <name type="scientific">Bifidobacterium bohemicum DSM 22767</name>
    <dbReference type="NCBI Taxonomy" id="1437606"/>
    <lineage>
        <taxon>Bacteria</taxon>
        <taxon>Bacillati</taxon>
        <taxon>Actinomycetota</taxon>
        <taxon>Actinomycetes</taxon>
        <taxon>Bifidobacteriales</taxon>
        <taxon>Bifidobacteriaceae</taxon>
        <taxon>Bifidobacterium</taxon>
    </lineage>
</organism>
<feature type="domain" description="Acyltransferase 3" evidence="8">
    <location>
        <begin position="9"/>
        <end position="354"/>
    </location>
</feature>
<dbReference type="GO" id="GO:0005886">
    <property type="term" value="C:plasma membrane"/>
    <property type="evidence" value="ECO:0007669"/>
    <property type="project" value="UniProtKB-SubCell"/>
</dbReference>
<keyword evidence="9" id="KW-0012">Acyltransferase</keyword>
<keyword evidence="6 7" id="KW-0472">Membrane</keyword>
<feature type="transmembrane region" description="Helical" evidence="7">
    <location>
        <begin position="152"/>
        <end position="174"/>
    </location>
</feature>
<feature type="transmembrane region" description="Helical" evidence="7">
    <location>
        <begin position="12"/>
        <end position="30"/>
    </location>
</feature>
<comment type="caution">
    <text evidence="9">The sequence shown here is derived from an EMBL/GenBank/DDBJ whole genome shotgun (WGS) entry which is preliminary data.</text>
</comment>
<comment type="subcellular location">
    <subcellularLocation>
        <location evidence="1">Cell membrane</location>
        <topology evidence="1">Multi-pass membrane protein</topology>
    </subcellularLocation>
</comment>